<proteinExistence type="predicted"/>
<dbReference type="SUPFAM" id="SSF53187">
    <property type="entry name" value="Zn-dependent exopeptidases"/>
    <property type="match status" value="1"/>
</dbReference>
<gene>
    <name evidence="1" type="ORF">DHf2319_11995</name>
</gene>
<organism evidence="1 2">
    <name type="scientific">Orrella daihaiensis</name>
    <dbReference type="NCBI Taxonomy" id="2782176"/>
    <lineage>
        <taxon>Bacteria</taxon>
        <taxon>Pseudomonadati</taxon>
        <taxon>Pseudomonadota</taxon>
        <taxon>Betaproteobacteria</taxon>
        <taxon>Burkholderiales</taxon>
        <taxon>Alcaligenaceae</taxon>
        <taxon>Orrella</taxon>
    </lineage>
</organism>
<name>A0ABY4AIM2_9BURK</name>
<evidence type="ECO:0000313" key="1">
    <source>
        <dbReference type="EMBL" id="UOD50147.1"/>
    </source>
</evidence>
<dbReference type="EMBL" id="CP063982">
    <property type="protein sequence ID" value="UOD50147.1"/>
    <property type="molecule type" value="Genomic_DNA"/>
</dbReference>
<dbReference type="Gene3D" id="3.40.630.40">
    <property type="entry name" value="Zn-dependent exopeptidases"/>
    <property type="match status" value="1"/>
</dbReference>
<keyword evidence="2" id="KW-1185">Reference proteome</keyword>
<protein>
    <submittedName>
        <fullName evidence="1">N-formylglutamate amidohydrolase</fullName>
    </submittedName>
</protein>
<sequence>MLTSTAATILYPEVSALPLVCDSPHSGINYPEDFEYEVPFALLRSGEDTDVHVLWSDVPKVGGTLISANFPRTYIDPNRAVDDIDPELLDGQWPDPLSPSEKTRLGYGLVWKKMDASNPIYTKKLSVAAVQHRIQNYWQPYRSALSGAFDRARAQFGGVWHLNLHSMPVNAYERLGLGKDKVLADFVLGDRDGTTCEPEFIEVVEQSLRRHGYTVARNDPYKGVAVLADLGKPSLNQHSLQVEVKRPLYMNEATRERNENFTVLQGHLSEAIAEIADFVKSRLK</sequence>
<evidence type="ECO:0000313" key="2">
    <source>
        <dbReference type="Proteomes" id="UP000831607"/>
    </source>
</evidence>
<dbReference type="Pfam" id="PF05013">
    <property type="entry name" value="FGase"/>
    <property type="match status" value="1"/>
</dbReference>
<dbReference type="InterPro" id="IPR007709">
    <property type="entry name" value="N-FG_amidohydro"/>
</dbReference>
<dbReference type="Proteomes" id="UP000831607">
    <property type="component" value="Chromosome"/>
</dbReference>
<reference evidence="1 2" key="1">
    <citation type="submission" date="2020-11" db="EMBL/GenBank/DDBJ databases">
        <title>Algicoccus daihaiensis sp.nov., isolated from Daihai Lake in Inner Mongolia.</title>
        <authorList>
            <person name="Kai J."/>
        </authorList>
    </citation>
    <scope>NUCLEOTIDE SEQUENCE [LARGE SCALE GENOMIC DNA]</scope>
    <source>
        <strain evidence="2">f23</strain>
    </source>
</reference>
<accession>A0ABY4AIM2</accession>